<reference evidence="2" key="1">
    <citation type="journal article" date="2014" name="FEMS Microbiol. Lett.">
        <title>Draft Genomic DNA Sequence of the Facultatively Methylotrophic Bacterium Acidomonas methanolica type strain MB58.</title>
        <authorList>
            <person name="Higashiura N."/>
            <person name="Hadano H."/>
            <person name="Hirakawa H."/>
            <person name="Matsutani M."/>
            <person name="Takabe S."/>
            <person name="Matsushita K."/>
            <person name="Azuma Y."/>
        </authorList>
    </citation>
    <scope>NUCLEOTIDE SEQUENCE [LARGE SCALE GENOMIC DNA]</scope>
    <source>
        <strain evidence="2">MB58</strain>
    </source>
</reference>
<accession>A0A023D6G7</accession>
<protein>
    <recommendedName>
        <fullName evidence="3">GTPase</fullName>
    </recommendedName>
</protein>
<reference evidence="1 2" key="2">
    <citation type="journal article" date="2014" name="FEMS Microbiol. Lett.">
        <title>Draft genomic DNA sequence of the facultatively methylotrophic bacterium Acidomonas methanolica type strain MB58.</title>
        <authorList>
            <person name="Higashiura N."/>
            <person name="Hadano H."/>
            <person name="Hirakawa H."/>
            <person name="Matsutani M."/>
            <person name="Takabe S."/>
            <person name="Matsushita K."/>
            <person name="Azuma Y."/>
        </authorList>
    </citation>
    <scope>NUCLEOTIDE SEQUENCE [LARGE SCALE GENOMIC DNA]</scope>
    <source>
        <strain evidence="1 2">MB58</strain>
    </source>
</reference>
<sequence>MDTHSIREQMPALVRGHVPSNARKFKFAIYDGEPKRSTLGFYIDPDPFEGTVVARTDDAIIVKIGRTQFAVVDRHLATMDPCEGTRVRVEPYARHRFDGLRADTPETKTQYLADGSAYTAKTYVLGSAPAKLPVPRPDCPELAELINQLEQLPAPDGFRRITHLLVDAGARDFTLVDPTLANIIKTPPAISFTVTTVKFTGNVSILYDRGADVYRIELRQNGECVDRVDDVYFDDLGRVLERLLDDGAWRRIKVNALDERSARRRSAA</sequence>
<evidence type="ECO:0008006" key="3">
    <source>
        <dbReference type="Google" id="ProtNLM"/>
    </source>
</evidence>
<gene>
    <name evidence="1" type="ORF">Amme_059_059</name>
</gene>
<comment type="caution">
    <text evidence="1">The sequence shown here is derived from an EMBL/GenBank/DDBJ whole genome shotgun (WGS) entry which is preliminary data.</text>
</comment>
<name>A0A023D6G7_ACIMT</name>
<dbReference type="AlphaFoldDB" id="A0A023D6G7"/>
<proteinExistence type="predicted"/>
<dbReference type="RefSeq" id="WP_042059055.1">
    <property type="nucleotide sequence ID" value="NZ_BAND01000059.1"/>
</dbReference>
<dbReference type="Proteomes" id="UP000019760">
    <property type="component" value="Unassembled WGS sequence"/>
</dbReference>
<evidence type="ECO:0000313" key="1">
    <source>
        <dbReference type="EMBL" id="GAJ29340.1"/>
    </source>
</evidence>
<organism evidence="1 2">
    <name type="scientific">Acidomonas methanolica NBRC 104435</name>
    <dbReference type="NCBI Taxonomy" id="1231351"/>
    <lineage>
        <taxon>Bacteria</taxon>
        <taxon>Pseudomonadati</taxon>
        <taxon>Pseudomonadota</taxon>
        <taxon>Alphaproteobacteria</taxon>
        <taxon>Acetobacterales</taxon>
        <taxon>Acetobacteraceae</taxon>
        <taxon>Acidomonas</taxon>
    </lineage>
</organism>
<dbReference type="EMBL" id="BAND01000059">
    <property type="protein sequence ID" value="GAJ29340.1"/>
    <property type="molecule type" value="Genomic_DNA"/>
</dbReference>
<dbReference type="OrthoDB" id="8441207at2"/>
<keyword evidence="2" id="KW-1185">Reference proteome</keyword>
<evidence type="ECO:0000313" key="2">
    <source>
        <dbReference type="Proteomes" id="UP000019760"/>
    </source>
</evidence>